<dbReference type="Proteomes" id="UP001490330">
    <property type="component" value="Unassembled WGS sequence"/>
</dbReference>
<proteinExistence type="predicted"/>
<evidence type="ECO:0000313" key="3">
    <source>
        <dbReference type="Proteomes" id="UP001490330"/>
    </source>
</evidence>
<accession>A0ABV1VNJ9</accession>
<reference evidence="2 3" key="1">
    <citation type="submission" date="2024-06" db="EMBL/GenBank/DDBJ databases">
        <title>The Natural Products Discovery Center: Release of the First 8490 Sequenced Strains for Exploring Actinobacteria Biosynthetic Diversity.</title>
        <authorList>
            <person name="Kalkreuter E."/>
            <person name="Kautsar S.A."/>
            <person name="Yang D."/>
            <person name="Bader C.D."/>
            <person name="Teijaro C.N."/>
            <person name="Fluegel L."/>
            <person name="Davis C.M."/>
            <person name="Simpson J.R."/>
            <person name="Lauterbach L."/>
            <person name="Steele A.D."/>
            <person name="Gui C."/>
            <person name="Meng S."/>
            <person name="Li G."/>
            <person name="Viehrig K."/>
            <person name="Ye F."/>
            <person name="Su P."/>
            <person name="Kiefer A.F."/>
            <person name="Nichols A."/>
            <person name="Cepeda A.J."/>
            <person name="Yan W."/>
            <person name="Fan B."/>
            <person name="Jiang Y."/>
            <person name="Adhikari A."/>
            <person name="Zheng C.-J."/>
            <person name="Schuster L."/>
            <person name="Cowan T.M."/>
            <person name="Smanski M.J."/>
            <person name="Chevrette M.G."/>
            <person name="De Carvalho L.P.S."/>
            <person name="Shen B."/>
        </authorList>
    </citation>
    <scope>NUCLEOTIDE SEQUENCE [LARGE SCALE GENOMIC DNA]</scope>
    <source>
        <strain evidence="2 3">NPDC000632</strain>
    </source>
</reference>
<feature type="region of interest" description="Disordered" evidence="1">
    <location>
        <begin position="1"/>
        <end position="28"/>
    </location>
</feature>
<evidence type="ECO:0000313" key="2">
    <source>
        <dbReference type="EMBL" id="MER6908065.1"/>
    </source>
</evidence>
<gene>
    <name evidence="2" type="ORF">ABT322_30890</name>
</gene>
<name>A0ABV1VNJ9_9ACTN</name>
<dbReference type="RefSeq" id="WP_350722969.1">
    <property type="nucleotide sequence ID" value="NZ_JBEPCO010000040.1"/>
</dbReference>
<evidence type="ECO:0000256" key="1">
    <source>
        <dbReference type="SAM" id="MobiDB-lite"/>
    </source>
</evidence>
<comment type="caution">
    <text evidence="2">The sequence shown here is derived from an EMBL/GenBank/DDBJ whole genome shotgun (WGS) entry which is preliminary data.</text>
</comment>
<sequence>MPGHRKRRRAEQDARRRATARTAPGTGHWDVVFETQDASQWHARLRALRAGEGRIDWTMTRIDTLCGRLSQPTTYRLSVFVRTA</sequence>
<dbReference type="EMBL" id="JBEPCV010000040">
    <property type="protein sequence ID" value="MER6908065.1"/>
    <property type="molecule type" value="Genomic_DNA"/>
</dbReference>
<protein>
    <submittedName>
        <fullName evidence="2">Uncharacterized protein</fullName>
    </submittedName>
</protein>
<organism evidence="2 3">
    <name type="scientific">Streptomyces flaveolus</name>
    <dbReference type="NCBI Taxonomy" id="67297"/>
    <lineage>
        <taxon>Bacteria</taxon>
        <taxon>Bacillati</taxon>
        <taxon>Actinomycetota</taxon>
        <taxon>Actinomycetes</taxon>
        <taxon>Kitasatosporales</taxon>
        <taxon>Streptomycetaceae</taxon>
        <taxon>Streptomyces</taxon>
    </lineage>
</organism>
<keyword evidence="3" id="KW-1185">Reference proteome</keyword>